<evidence type="ECO:0000256" key="1">
    <source>
        <dbReference type="SAM" id="MobiDB-lite"/>
    </source>
</evidence>
<name>A0AAD7DIM8_MYCRO</name>
<sequence>MMKASNNFLLARRLSPLDALLDSHWFSVYVIRASRVSAEEMTCSILKTTVTDAALCCLWVGDCSHSLRLAMRQMPDDYLVLLLPVNPHSRRSRSSCIFALQNCLLHLGDQNADSGRGIGRPWSTACLEDFDCAEEGHAGGIVPLFDTGRTTTTRPQVEELIEGGGSATALAQIIIKDIDFMLPGPRSPDWSPPIVPDTVTSARDSGGGAINGENNGDLFGAS</sequence>
<evidence type="ECO:0000313" key="2">
    <source>
        <dbReference type="EMBL" id="KAJ7692614.1"/>
    </source>
</evidence>
<keyword evidence="3" id="KW-1185">Reference proteome</keyword>
<comment type="caution">
    <text evidence="2">The sequence shown here is derived from an EMBL/GenBank/DDBJ whole genome shotgun (WGS) entry which is preliminary data.</text>
</comment>
<protein>
    <submittedName>
        <fullName evidence="2">Uncharacterized protein</fullName>
    </submittedName>
</protein>
<proteinExistence type="predicted"/>
<feature type="region of interest" description="Disordered" evidence="1">
    <location>
        <begin position="202"/>
        <end position="222"/>
    </location>
</feature>
<dbReference type="Proteomes" id="UP001221757">
    <property type="component" value="Unassembled WGS sequence"/>
</dbReference>
<dbReference type="EMBL" id="JARKIE010000051">
    <property type="protein sequence ID" value="KAJ7692614.1"/>
    <property type="molecule type" value="Genomic_DNA"/>
</dbReference>
<accession>A0AAD7DIM8</accession>
<gene>
    <name evidence="2" type="ORF">B0H17DRAFT_1133086</name>
</gene>
<reference evidence="2" key="1">
    <citation type="submission" date="2023-03" db="EMBL/GenBank/DDBJ databases">
        <title>Massive genome expansion in bonnet fungi (Mycena s.s.) driven by repeated elements and novel gene families across ecological guilds.</title>
        <authorList>
            <consortium name="Lawrence Berkeley National Laboratory"/>
            <person name="Harder C.B."/>
            <person name="Miyauchi S."/>
            <person name="Viragh M."/>
            <person name="Kuo A."/>
            <person name="Thoen E."/>
            <person name="Andreopoulos B."/>
            <person name="Lu D."/>
            <person name="Skrede I."/>
            <person name="Drula E."/>
            <person name="Henrissat B."/>
            <person name="Morin E."/>
            <person name="Kohler A."/>
            <person name="Barry K."/>
            <person name="LaButti K."/>
            <person name="Morin E."/>
            <person name="Salamov A."/>
            <person name="Lipzen A."/>
            <person name="Mereny Z."/>
            <person name="Hegedus B."/>
            <person name="Baldrian P."/>
            <person name="Stursova M."/>
            <person name="Weitz H."/>
            <person name="Taylor A."/>
            <person name="Grigoriev I.V."/>
            <person name="Nagy L.G."/>
            <person name="Martin F."/>
            <person name="Kauserud H."/>
        </authorList>
    </citation>
    <scope>NUCLEOTIDE SEQUENCE</scope>
    <source>
        <strain evidence="2">CBHHK067</strain>
    </source>
</reference>
<organism evidence="2 3">
    <name type="scientific">Mycena rosella</name>
    <name type="common">Pink bonnet</name>
    <name type="synonym">Agaricus rosellus</name>
    <dbReference type="NCBI Taxonomy" id="1033263"/>
    <lineage>
        <taxon>Eukaryota</taxon>
        <taxon>Fungi</taxon>
        <taxon>Dikarya</taxon>
        <taxon>Basidiomycota</taxon>
        <taxon>Agaricomycotina</taxon>
        <taxon>Agaricomycetes</taxon>
        <taxon>Agaricomycetidae</taxon>
        <taxon>Agaricales</taxon>
        <taxon>Marasmiineae</taxon>
        <taxon>Mycenaceae</taxon>
        <taxon>Mycena</taxon>
    </lineage>
</organism>
<dbReference type="AlphaFoldDB" id="A0AAD7DIM8"/>
<evidence type="ECO:0000313" key="3">
    <source>
        <dbReference type="Proteomes" id="UP001221757"/>
    </source>
</evidence>